<evidence type="ECO:0000313" key="6">
    <source>
        <dbReference type="Ensembl" id="ENSLBEP00000021446.1"/>
    </source>
</evidence>
<dbReference type="SMART" id="SM00715">
    <property type="entry name" value="LA"/>
    <property type="match status" value="1"/>
</dbReference>
<keyword evidence="7" id="KW-1185">Reference proteome</keyword>
<feature type="domain" description="SUZ-C" evidence="5">
    <location>
        <begin position="375"/>
        <end position="425"/>
    </location>
</feature>
<dbReference type="AlphaFoldDB" id="A0A3Q3FLT4"/>
<dbReference type="Pfam" id="PF12901">
    <property type="entry name" value="SUZ-C"/>
    <property type="match status" value="1"/>
</dbReference>
<reference evidence="6" key="2">
    <citation type="submission" date="2025-09" db="UniProtKB">
        <authorList>
            <consortium name="Ensembl"/>
        </authorList>
    </citation>
    <scope>IDENTIFICATION</scope>
</reference>
<dbReference type="PANTHER" id="PTHR22792">
    <property type="entry name" value="LUPUS LA PROTEIN-RELATED"/>
    <property type="match status" value="1"/>
</dbReference>
<name>A0A3Q3FLT4_9LABR</name>
<dbReference type="Ensembl" id="ENSLBET00000022598.1">
    <property type="protein sequence ID" value="ENSLBEP00000021446.1"/>
    <property type="gene ID" value="ENSLBEG00000016460.1"/>
</dbReference>
<evidence type="ECO:0000256" key="2">
    <source>
        <dbReference type="PROSITE-ProRule" id="PRU00332"/>
    </source>
</evidence>
<feature type="compositionally biased region" description="Polar residues" evidence="3">
    <location>
        <begin position="322"/>
        <end position="340"/>
    </location>
</feature>
<reference evidence="6" key="1">
    <citation type="submission" date="2025-08" db="UniProtKB">
        <authorList>
            <consortium name="Ensembl"/>
        </authorList>
    </citation>
    <scope>IDENTIFICATION</scope>
</reference>
<accession>A0A3Q3FLT4</accession>
<dbReference type="Gene3D" id="1.10.10.10">
    <property type="entry name" value="Winged helix-like DNA-binding domain superfamily/Winged helix DNA-binding domain"/>
    <property type="match status" value="1"/>
</dbReference>
<evidence type="ECO:0000256" key="1">
    <source>
        <dbReference type="ARBA" id="ARBA00022884"/>
    </source>
</evidence>
<evidence type="ECO:0000256" key="3">
    <source>
        <dbReference type="SAM" id="MobiDB-lite"/>
    </source>
</evidence>
<keyword evidence="1 2" id="KW-0694">RNA-binding</keyword>
<dbReference type="SUPFAM" id="SSF46785">
    <property type="entry name" value="Winged helix' DNA-binding domain"/>
    <property type="match status" value="1"/>
</dbReference>
<dbReference type="InterPro" id="IPR036388">
    <property type="entry name" value="WH-like_DNA-bd_sf"/>
</dbReference>
<dbReference type="GeneTree" id="ENSGT00940000165636"/>
<feature type="compositionally biased region" description="Low complexity" evidence="3">
    <location>
        <begin position="312"/>
        <end position="321"/>
    </location>
</feature>
<dbReference type="PROSITE" id="PS50961">
    <property type="entry name" value="HTH_LA"/>
    <property type="match status" value="1"/>
</dbReference>
<dbReference type="Proteomes" id="UP000261660">
    <property type="component" value="Unplaced"/>
</dbReference>
<dbReference type="InterPro" id="IPR024642">
    <property type="entry name" value="SUZ-C"/>
</dbReference>
<dbReference type="InParanoid" id="A0A3Q3FLT4"/>
<feature type="region of interest" description="Disordered" evidence="3">
    <location>
        <begin position="1"/>
        <end position="41"/>
    </location>
</feature>
<sequence length="431" mass="47916">PTPPHSSKRTAPRSVRGQRTTQAHVFSHKEPQEGEGSDPRGLNGVVAVVVEAVVGGRGDLKNAGEKLKIDCAQSSQEEDREGESLCLKIKAQLEDLFSDSHLAQDGFLLKHVQRSKQGYVSLKLLTCLKKIKVLTTDWYMTLAGAEYSELLEVNDVCTKVRRKKPLPTWLLCSPTSKLLLAWNISEEKTGEDGVARSPEHPSLSERIFKKFSTHGTVNSVWILHPGKELPKELQTYAKRHKELGLHLCAVVKFAQLEAVRNAYSLLKDEPDGEGMHVVPLGFLMHHPTKEENNHDHPGEENPLEISEESVQEEPSSPVKVSTESLNTAQPQESQSNSMQKPLELLSSSRKVQPFCGLNQRCSKMSWCSGDYDRGNSQSPWVLRRKFAASALNPKVAGDLNEPRFMQRVMRQPLGPDGTKGFLRSAALTPLL</sequence>
<feature type="compositionally biased region" description="Acidic residues" evidence="3">
    <location>
        <begin position="301"/>
        <end position="311"/>
    </location>
</feature>
<dbReference type="PANTHER" id="PTHR22792:SF61">
    <property type="entry name" value="LA RIBONUCLEOPROTEIN DOMAIN FAMILY MEMBER 6"/>
    <property type="match status" value="1"/>
</dbReference>
<dbReference type="Pfam" id="PF05383">
    <property type="entry name" value="La"/>
    <property type="match status" value="1"/>
</dbReference>
<proteinExistence type="predicted"/>
<dbReference type="STRING" id="56723.ENSLBEP00000021446"/>
<dbReference type="GO" id="GO:0003729">
    <property type="term" value="F:mRNA binding"/>
    <property type="evidence" value="ECO:0007669"/>
    <property type="project" value="TreeGrafter"/>
</dbReference>
<dbReference type="InterPro" id="IPR045180">
    <property type="entry name" value="La_dom_prot"/>
</dbReference>
<dbReference type="PROSITE" id="PS51938">
    <property type="entry name" value="SUZ_C"/>
    <property type="match status" value="1"/>
</dbReference>
<feature type="region of interest" description="Disordered" evidence="3">
    <location>
        <begin position="287"/>
        <end position="340"/>
    </location>
</feature>
<feature type="compositionally biased region" description="Basic residues" evidence="3">
    <location>
        <begin position="1"/>
        <end position="11"/>
    </location>
</feature>
<feature type="domain" description="HTH La-type RNA-binding" evidence="4">
    <location>
        <begin position="79"/>
        <end position="170"/>
    </location>
</feature>
<dbReference type="InterPro" id="IPR006630">
    <property type="entry name" value="La_HTH"/>
</dbReference>
<evidence type="ECO:0000259" key="5">
    <source>
        <dbReference type="PROSITE" id="PS51938"/>
    </source>
</evidence>
<organism evidence="6 7">
    <name type="scientific">Labrus bergylta</name>
    <name type="common">ballan wrasse</name>
    <dbReference type="NCBI Taxonomy" id="56723"/>
    <lineage>
        <taxon>Eukaryota</taxon>
        <taxon>Metazoa</taxon>
        <taxon>Chordata</taxon>
        <taxon>Craniata</taxon>
        <taxon>Vertebrata</taxon>
        <taxon>Euteleostomi</taxon>
        <taxon>Actinopterygii</taxon>
        <taxon>Neopterygii</taxon>
        <taxon>Teleostei</taxon>
        <taxon>Neoteleostei</taxon>
        <taxon>Acanthomorphata</taxon>
        <taxon>Eupercaria</taxon>
        <taxon>Labriformes</taxon>
        <taxon>Labridae</taxon>
        <taxon>Labrus</taxon>
    </lineage>
</organism>
<feature type="compositionally biased region" description="Basic and acidic residues" evidence="3">
    <location>
        <begin position="287"/>
        <end position="299"/>
    </location>
</feature>
<evidence type="ECO:0000259" key="4">
    <source>
        <dbReference type="PROSITE" id="PS50961"/>
    </source>
</evidence>
<dbReference type="GO" id="GO:0005634">
    <property type="term" value="C:nucleus"/>
    <property type="evidence" value="ECO:0007669"/>
    <property type="project" value="TreeGrafter"/>
</dbReference>
<evidence type="ECO:0000313" key="7">
    <source>
        <dbReference type="Proteomes" id="UP000261660"/>
    </source>
</evidence>
<protein>
    <submittedName>
        <fullName evidence="6">La-related protein 6-like</fullName>
    </submittedName>
</protein>
<dbReference type="InterPro" id="IPR036390">
    <property type="entry name" value="WH_DNA-bd_sf"/>
</dbReference>